<feature type="region of interest" description="Disordered" evidence="1">
    <location>
        <begin position="185"/>
        <end position="313"/>
    </location>
</feature>
<dbReference type="KEGG" id="cdep:91086451"/>
<dbReference type="SUPFAM" id="SSF47459">
    <property type="entry name" value="HLH, helix-loop-helix DNA-binding domain"/>
    <property type="match status" value="1"/>
</dbReference>
<dbReference type="AlphaFoldDB" id="A0AAJ8JRE6"/>
<reference evidence="3" key="1">
    <citation type="submission" date="2016-06" db="EMBL/GenBank/DDBJ databases">
        <authorList>
            <person name="Cuomo C."/>
            <person name="Litvintseva A."/>
            <person name="Heitman J."/>
            <person name="Chen Y."/>
            <person name="Sun S."/>
            <person name="Springer D."/>
            <person name="Dromer F."/>
            <person name="Young S."/>
            <person name="Zeng Q."/>
            <person name="Chapman S."/>
            <person name="Gujja S."/>
            <person name="Saif S."/>
            <person name="Birren B."/>
        </authorList>
    </citation>
    <scope>NUCLEOTIDE SEQUENCE</scope>
    <source>
        <strain evidence="3">CBS 7841</strain>
    </source>
</reference>
<evidence type="ECO:0000259" key="2">
    <source>
        <dbReference type="PROSITE" id="PS50888"/>
    </source>
</evidence>
<feature type="compositionally biased region" description="Polar residues" evidence="1">
    <location>
        <begin position="242"/>
        <end position="255"/>
    </location>
</feature>
<dbReference type="InterPro" id="IPR011598">
    <property type="entry name" value="bHLH_dom"/>
</dbReference>
<dbReference type="GeneID" id="91086451"/>
<protein>
    <recommendedName>
        <fullName evidence="2">BHLH domain-containing protein</fullName>
    </recommendedName>
</protein>
<feature type="compositionally biased region" description="Low complexity" evidence="1">
    <location>
        <begin position="274"/>
        <end position="289"/>
    </location>
</feature>
<reference evidence="3" key="2">
    <citation type="journal article" date="2022" name="Elife">
        <title>Obligate sexual reproduction of a homothallic fungus closely related to the Cryptococcus pathogenic species complex.</title>
        <authorList>
            <person name="Passer A.R."/>
            <person name="Clancey S.A."/>
            <person name="Shea T."/>
            <person name="David-Palma M."/>
            <person name="Averette A.F."/>
            <person name="Boekhout T."/>
            <person name="Porcel B.M."/>
            <person name="Nowrousian M."/>
            <person name="Cuomo C.A."/>
            <person name="Sun S."/>
            <person name="Heitman J."/>
            <person name="Coelho M.A."/>
        </authorList>
    </citation>
    <scope>NUCLEOTIDE SEQUENCE</scope>
    <source>
        <strain evidence="3">CBS 7841</strain>
    </source>
</reference>
<proteinExistence type="predicted"/>
<feature type="region of interest" description="Disordered" evidence="1">
    <location>
        <begin position="343"/>
        <end position="403"/>
    </location>
</feature>
<keyword evidence="4" id="KW-1185">Reference proteome</keyword>
<reference evidence="3" key="3">
    <citation type="submission" date="2024-01" db="EMBL/GenBank/DDBJ databases">
        <authorList>
            <person name="Coelho M.A."/>
            <person name="David-Palma M."/>
            <person name="Shea T."/>
            <person name="Sun S."/>
            <person name="Cuomo C.A."/>
            <person name="Heitman J."/>
        </authorList>
    </citation>
    <scope>NUCLEOTIDE SEQUENCE</scope>
    <source>
        <strain evidence="3">CBS 7841</strain>
    </source>
</reference>
<dbReference type="Pfam" id="PF00010">
    <property type="entry name" value="HLH"/>
    <property type="match status" value="1"/>
</dbReference>
<feature type="domain" description="BHLH" evidence="2">
    <location>
        <begin position="91"/>
        <end position="146"/>
    </location>
</feature>
<name>A0AAJ8JRE6_9TREE</name>
<dbReference type="EMBL" id="CP143785">
    <property type="protein sequence ID" value="WVN87063.1"/>
    <property type="molecule type" value="Genomic_DNA"/>
</dbReference>
<dbReference type="RefSeq" id="XP_066067763.1">
    <property type="nucleotide sequence ID" value="XM_066211666.1"/>
</dbReference>
<dbReference type="GO" id="GO:0046983">
    <property type="term" value="F:protein dimerization activity"/>
    <property type="evidence" value="ECO:0007669"/>
    <property type="project" value="InterPro"/>
</dbReference>
<dbReference type="PANTHER" id="PTHR46266">
    <property type="entry name" value="TRANSCRIPTION FACTOR TT8"/>
    <property type="match status" value="1"/>
</dbReference>
<sequence length="497" mass="53148">MKTHPPPYPTSMPPPTTAPCRKRKTLPTQETSLMSSGGEEESDEEYAPGPSRPRQKKTATAKNALVERAGLDAQGGTTSKVKQKGVSREQLRKVNHSLIERRRREKMNAAFNQLRRMVPGLGENGGKGGEFKLEVLEKTVVHMKNLKRQLANVEKQLAYVPAHTSNTPRDATHRLSIETGFQDLAQGSLYPSPTPDKHTLHPSPDSDETEVEYNLPPTFTRTGSGVSYGDSKDSVERFAINGSDNQHGPVSNNGIASRPLPSTRPKPPANASNPIFLPFPSPSLASPFLHANPSDSNTPSATSGTNLGSVGEPSPFLPPIPNIGLFGGIVNFEGSPVDTFRQACSTAKQPSPPHLSLEKGPNSGGGLRERQSSSSPGATGSMAPPKNPLPSQSSRSGADARDMPPEEVANLLLAFSSPDTLRPQSEAMLSMQMQSRGGTSARRSTLESFSLDASYGIVSSIPNSGMAVKPEKDKNGTLEKKSDCVVGKSVRDLLRLP</sequence>
<dbReference type="PROSITE" id="PS50888">
    <property type="entry name" value="BHLH"/>
    <property type="match status" value="1"/>
</dbReference>
<gene>
    <name evidence="3" type="ORF">L203_102239</name>
</gene>
<dbReference type="SMART" id="SM00353">
    <property type="entry name" value="HLH"/>
    <property type="match status" value="1"/>
</dbReference>
<dbReference type="Gene3D" id="4.10.280.10">
    <property type="entry name" value="Helix-loop-helix DNA-binding domain"/>
    <property type="match status" value="1"/>
</dbReference>
<dbReference type="Proteomes" id="UP000094043">
    <property type="component" value="Chromosome 2"/>
</dbReference>
<feature type="compositionally biased region" description="Polar residues" evidence="1">
    <location>
        <begin position="293"/>
        <end position="308"/>
    </location>
</feature>
<evidence type="ECO:0000313" key="3">
    <source>
        <dbReference type="EMBL" id="WVN87063.1"/>
    </source>
</evidence>
<dbReference type="PANTHER" id="PTHR46266:SF4">
    <property type="entry name" value="TRANSCRIPTION FACTOR TT8"/>
    <property type="match status" value="1"/>
</dbReference>
<organism evidence="3 4">
    <name type="scientific">Cryptococcus depauperatus CBS 7841</name>
    <dbReference type="NCBI Taxonomy" id="1295531"/>
    <lineage>
        <taxon>Eukaryota</taxon>
        <taxon>Fungi</taxon>
        <taxon>Dikarya</taxon>
        <taxon>Basidiomycota</taxon>
        <taxon>Agaricomycotina</taxon>
        <taxon>Tremellomycetes</taxon>
        <taxon>Tremellales</taxon>
        <taxon>Cryptococcaceae</taxon>
        <taxon>Cryptococcus</taxon>
    </lineage>
</organism>
<dbReference type="InterPro" id="IPR036638">
    <property type="entry name" value="HLH_DNA-bd_sf"/>
</dbReference>
<feature type="region of interest" description="Disordered" evidence="1">
    <location>
        <begin position="1"/>
        <end position="90"/>
    </location>
</feature>
<feature type="compositionally biased region" description="Pro residues" evidence="1">
    <location>
        <begin position="1"/>
        <end position="17"/>
    </location>
</feature>
<evidence type="ECO:0000256" key="1">
    <source>
        <dbReference type="SAM" id="MobiDB-lite"/>
    </source>
</evidence>
<accession>A0AAJ8JRE6</accession>
<evidence type="ECO:0000313" key="4">
    <source>
        <dbReference type="Proteomes" id="UP000094043"/>
    </source>
</evidence>